<feature type="domain" description="Barstar (barnase inhibitor)" evidence="3">
    <location>
        <begin position="9"/>
        <end position="103"/>
    </location>
</feature>
<feature type="compositionally biased region" description="Acidic residues" evidence="2">
    <location>
        <begin position="112"/>
        <end position="125"/>
    </location>
</feature>
<dbReference type="CDD" id="cd05141">
    <property type="entry name" value="Barstar_evA4336-like"/>
    <property type="match status" value="1"/>
</dbReference>
<dbReference type="Proteomes" id="UP000199323">
    <property type="component" value="Unassembled WGS sequence"/>
</dbReference>
<evidence type="ECO:0000259" key="3">
    <source>
        <dbReference type="Pfam" id="PF01337"/>
    </source>
</evidence>
<organism evidence="4 5">
    <name type="scientific">Actinacidiphila alni</name>
    <dbReference type="NCBI Taxonomy" id="380248"/>
    <lineage>
        <taxon>Bacteria</taxon>
        <taxon>Bacillati</taxon>
        <taxon>Actinomycetota</taxon>
        <taxon>Actinomycetes</taxon>
        <taxon>Kitasatosporales</taxon>
        <taxon>Streptomycetaceae</taxon>
        <taxon>Actinacidiphila</taxon>
    </lineage>
</organism>
<feature type="region of interest" description="Disordered" evidence="2">
    <location>
        <begin position="106"/>
        <end position="133"/>
    </location>
</feature>
<dbReference type="AlphaFoldDB" id="A0A1I2C798"/>
<dbReference type="RefSeq" id="WP_093712858.1">
    <property type="nucleotide sequence ID" value="NZ_FONG01000004.1"/>
</dbReference>
<evidence type="ECO:0000313" key="5">
    <source>
        <dbReference type="Proteomes" id="UP000199323"/>
    </source>
</evidence>
<accession>A0A1I2C798</accession>
<proteinExistence type="inferred from homology"/>
<name>A0A1I2C798_9ACTN</name>
<sequence>MTTAPDGTLVLDLTGVGDRQTFMDRCTERLHLPDWFGRNWDALADCLTDLSWWPTGPAGRELRVTGWQEYAAAKPREWRIVKDVLRDAETFWRDTDTELRVLVVDAGPAEPGLEEAGLEEDTNDGPEDRDVRP</sequence>
<dbReference type="EMBL" id="FONG01000004">
    <property type="protein sequence ID" value="SFE64058.1"/>
    <property type="molecule type" value="Genomic_DNA"/>
</dbReference>
<evidence type="ECO:0000256" key="2">
    <source>
        <dbReference type="SAM" id="MobiDB-lite"/>
    </source>
</evidence>
<dbReference type="InterPro" id="IPR000468">
    <property type="entry name" value="Barstar"/>
</dbReference>
<keyword evidence="5" id="KW-1185">Reference proteome</keyword>
<dbReference type="STRING" id="380248.SAMN05216251_104174"/>
<dbReference type="Gene3D" id="3.30.370.10">
    <property type="entry name" value="Barstar-like"/>
    <property type="match status" value="1"/>
</dbReference>
<comment type="similarity">
    <text evidence="1">Belongs to the barstar family.</text>
</comment>
<dbReference type="InterPro" id="IPR035905">
    <property type="entry name" value="Barstar-like_sf"/>
</dbReference>
<evidence type="ECO:0000256" key="1">
    <source>
        <dbReference type="ARBA" id="ARBA00006845"/>
    </source>
</evidence>
<dbReference type="OrthoDB" id="5184890at2"/>
<dbReference type="SUPFAM" id="SSF52038">
    <property type="entry name" value="Barstar-related"/>
    <property type="match status" value="1"/>
</dbReference>
<gene>
    <name evidence="4" type="ORF">SAMN05216251_104174</name>
</gene>
<reference evidence="4 5" key="1">
    <citation type="submission" date="2016-10" db="EMBL/GenBank/DDBJ databases">
        <authorList>
            <person name="de Groot N.N."/>
        </authorList>
    </citation>
    <scope>NUCLEOTIDE SEQUENCE [LARGE SCALE GENOMIC DNA]</scope>
    <source>
        <strain evidence="4 5">CGMCC 4.3510</strain>
    </source>
</reference>
<evidence type="ECO:0000313" key="4">
    <source>
        <dbReference type="EMBL" id="SFE64058.1"/>
    </source>
</evidence>
<protein>
    <submittedName>
        <fullName evidence="4">Barstar (Barnase inhibitor)</fullName>
    </submittedName>
</protein>
<dbReference type="Pfam" id="PF01337">
    <property type="entry name" value="Barstar"/>
    <property type="match status" value="1"/>
</dbReference>